<dbReference type="Gene3D" id="2.60.40.10">
    <property type="entry name" value="Immunoglobulins"/>
    <property type="match status" value="3"/>
</dbReference>
<evidence type="ECO:0000256" key="9">
    <source>
        <dbReference type="ARBA" id="ARBA00023054"/>
    </source>
</evidence>
<feature type="region of interest" description="Disordered" evidence="17">
    <location>
        <begin position="1361"/>
        <end position="1389"/>
    </location>
</feature>
<feature type="region of interest" description="Disordered" evidence="17">
    <location>
        <begin position="824"/>
        <end position="871"/>
    </location>
</feature>
<dbReference type="Pfam" id="PF01403">
    <property type="entry name" value="Sema"/>
    <property type="match status" value="1"/>
</dbReference>
<keyword evidence="6 19" id="KW-0732">Signal</keyword>
<dbReference type="EMBL" id="JBHFQA010000001">
    <property type="protein sequence ID" value="KAL2103891.1"/>
    <property type="molecule type" value="Genomic_DNA"/>
</dbReference>
<reference evidence="21 22" key="1">
    <citation type="submission" date="2024-09" db="EMBL/GenBank/DDBJ databases">
        <title>A chromosome-level genome assembly of Gray's grenadier anchovy, Coilia grayii.</title>
        <authorList>
            <person name="Fu Z."/>
        </authorList>
    </citation>
    <scope>NUCLEOTIDE SEQUENCE [LARGE SCALE GENOMIC DNA]</scope>
    <source>
        <strain evidence="21">G4</strain>
        <tissue evidence="21">Muscle</tissue>
    </source>
</reference>
<comment type="caution">
    <text evidence="21">The sequence shown here is derived from an EMBL/GenBank/DDBJ whole genome shotgun (WGS) entry which is preliminary data.</text>
</comment>
<dbReference type="Pfam" id="PF18020">
    <property type="entry name" value="TIG_2"/>
    <property type="match status" value="1"/>
</dbReference>
<feature type="signal peptide" evidence="19">
    <location>
        <begin position="1"/>
        <end position="17"/>
    </location>
</feature>
<dbReference type="Pfam" id="PF20170">
    <property type="entry name" value="Plexin_RBD"/>
    <property type="match status" value="1"/>
</dbReference>
<dbReference type="InterPro" id="IPR057533">
    <property type="entry name" value="PSI_Plexin-B"/>
</dbReference>
<feature type="compositionally biased region" description="Acidic residues" evidence="17">
    <location>
        <begin position="643"/>
        <end position="662"/>
    </location>
</feature>
<dbReference type="FunFam" id="2.60.40.10:FF:000131">
    <property type="entry name" value="Plexin A2"/>
    <property type="match status" value="1"/>
</dbReference>
<dbReference type="SMART" id="SM00429">
    <property type="entry name" value="IPT"/>
    <property type="match status" value="3"/>
</dbReference>
<keyword evidence="9" id="KW-0175">Coiled coil</keyword>
<keyword evidence="4" id="KW-0597">Phosphoprotein</keyword>
<dbReference type="InterPro" id="IPR041362">
    <property type="entry name" value="TIG2_plexin"/>
</dbReference>
<comment type="subcellular location">
    <subcellularLocation>
        <location evidence="1">Cell membrane</location>
        <topology evidence="1">Single-pass type I membrane protein</topology>
    </subcellularLocation>
</comment>
<evidence type="ECO:0000256" key="13">
    <source>
        <dbReference type="ARBA" id="ARBA00023180"/>
    </source>
</evidence>
<comment type="similarity">
    <text evidence="2">Belongs to the plexin family.</text>
</comment>
<keyword evidence="10 18" id="KW-0472">Membrane</keyword>
<dbReference type="FunFam" id="2.60.40.10:FF:000203">
    <property type="entry name" value="Plexin B2"/>
    <property type="match status" value="1"/>
</dbReference>
<keyword evidence="3" id="KW-1003">Cell membrane</keyword>
<dbReference type="CDD" id="cd12793">
    <property type="entry name" value="RasGAP_plexin_B1"/>
    <property type="match status" value="1"/>
</dbReference>
<dbReference type="Pfam" id="PF01437">
    <property type="entry name" value="PSI"/>
    <property type="match status" value="1"/>
</dbReference>
<evidence type="ECO:0000256" key="7">
    <source>
        <dbReference type="ARBA" id="ARBA00022737"/>
    </source>
</evidence>
<evidence type="ECO:0000256" key="4">
    <source>
        <dbReference type="ARBA" id="ARBA00022553"/>
    </source>
</evidence>
<keyword evidence="5 18" id="KW-0812">Transmembrane</keyword>
<dbReference type="GO" id="GO:0005886">
    <property type="term" value="C:plasma membrane"/>
    <property type="evidence" value="ECO:0007669"/>
    <property type="project" value="UniProtKB-SubCell"/>
</dbReference>
<dbReference type="Pfam" id="PF24479">
    <property type="entry name" value="PSI_PlexinA-B"/>
    <property type="match status" value="1"/>
</dbReference>
<evidence type="ECO:0000313" key="21">
    <source>
        <dbReference type="EMBL" id="KAL2103891.1"/>
    </source>
</evidence>
<dbReference type="Pfam" id="PF01833">
    <property type="entry name" value="TIG"/>
    <property type="match status" value="2"/>
</dbReference>
<gene>
    <name evidence="21" type="ORF">ACEWY4_000759</name>
</gene>
<keyword evidence="11" id="KW-1015">Disulfide bond</keyword>
<dbReference type="InterPro" id="IPR014756">
    <property type="entry name" value="Ig_E-set"/>
</dbReference>
<dbReference type="InterPro" id="IPR008936">
    <property type="entry name" value="Rho_GTPase_activation_prot"/>
</dbReference>
<feature type="region of interest" description="Disordered" evidence="17">
    <location>
        <begin position="638"/>
        <end position="672"/>
    </location>
</feature>
<feature type="compositionally biased region" description="Acidic residues" evidence="17">
    <location>
        <begin position="920"/>
        <end position="929"/>
    </location>
</feature>
<protein>
    <recommendedName>
        <fullName evidence="15">Plexin-B1</fullName>
    </recommendedName>
</protein>
<evidence type="ECO:0000256" key="16">
    <source>
        <dbReference type="PROSITE-ProRule" id="PRU00352"/>
    </source>
</evidence>
<dbReference type="FunFam" id="1.10.506.10:FF:000010">
    <property type="entry name" value="Plexin B1"/>
    <property type="match status" value="1"/>
</dbReference>
<keyword evidence="7" id="KW-0677">Repeat</keyword>
<dbReference type="Proteomes" id="UP001591681">
    <property type="component" value="Unassembled WGS sequence"/>
</dbReference>
<evidence type="ECO:0000256" key="18">
    <source>
        <dbReference type="SAM" id="Phobius"/>
    </source>
</evidence>
<keyword evidence="13" id="KW-0325">Glycoprotein</keyword>
<dbReference type="InterPro" id="IPR016201">
    <property type="entry name" value="PSI"/>
</dbReference>
<evidence type="ECO:0000259" key="20">
    <source>
        <dbReference type="PROSITE" id="PS51004"/>
    </source>
</evidence>
<dbReference type="Gene3D" id="3.10.20.90">
    <property type="entry name" value="Phosphatidylinositol 3-kinase Catalytic Subunit, Chain A, domain 1"/>
    <property type="match status" value="1"/>
</dbReference>
<feature type="compositionally biased region" description="Basic residues" evidence="17">
    <location>
        <begin position="1367"/>
        <end position="1376"/>
    </location>
</feature>
<dbReference type="GO" id="GO:0017154">
    <property type="term" value="F:semaphorin receptor activity"/>
    <property type="evidence" value="ECO:0007669"/>
    <property type="project" value="UniProtKB-ARBA"/>
</dbReference>
<feature type="region of interest" description="Disordered" evidence="17">
    <location>
        <begin position="901"/>
        <end position="960"/>
    </location>
</feature>
<keyword evidence="22" id="KW-1185">Reference proteome</keyword>
<dbReference type="Pfam" id="PF08337">
    <property type="entry name" value="Plexin_cytopl"/>
    <property type="match status" value="1"/>
</dbReference>
<evidence type="ECO:0000256" key="17">
    <source>
        <dbReference type="SAM" id="MobiDB-lite"/>
    </source>
</evidence>
<dbReference type="PANTHER" id="PTHR22625:SF59">
    <property type="entry name" value="PLEXIN-B1 ISOFORM X1"/>
    <property type="match status" value="1"/>
</dbReference>
<dbReference type="Pfam" id="PF24317">
    <property type="entry name" value="PSI_Plexin-B"/>
    <property type="match status" value="1"/>
</dbReference>
<name>A0ABD1KY33_9TELE</name>
<evidence type="ECO:0000256" key="19">
    <source>
        <dbReference type="SAM" id="SignalP"/>
    </source>
</evidence>
<evidence type="ECO:0000256" key="2">
    <source>
        <dbReference type="ARBA" id="ARBA00010297"/>
    </source>
</evidence>
<dbReference type="InterPro" id="IPR002909">
    <property type="entry name" value="IPT_dom"/>
</dbReference>
<feature type="chain" id="PRO_5044855587" description="Plexin-B1" evidence="19">
    <location>
        <begin position="18"/>
        <end position="2224"/>
    </location>
</feature>
<comment type="function">
    <text evidence="14">Receptor for SEMA4D. Plays a role in GABAergic synapse development. Mediates SEMA4A- and SEMA4D-dependent inhibitory synapse development. Plays a role in RHOA activation and subsequent changes of the actin cytoskeleton. Plays a role in axon guidance, invasive growth and cell migration.</text>
</comment>
<dbReference type="GO" id="GO:0008360">
    <property type="term" value="P:regulation of cell shape"/>
    <property type="evidence" value="ECO:0007669"/>
    <property type="project" value="UniProtKB-ARBA"/>
</dbReference>
<evidence type="ECO:0000256" key="11">
    <source>
        <dbReference type="ARBA" id="ARBA00023157"/>
    </source>
</evidence>
<dbReference type="InterPro" id="IPR031148">
    <property type="entry name" value="Plexin"/>
</dbReference>
<evidence type="ECO:0000256" key="10">
    <source>
        <dbReference type="ARBA" id="ARBA00023136"/>
    </source>
</evidence>
<dbReference type="FunFam" id="1.10.506.10:FF:000012">
    <property type="entry name" value="Plexin B1"/>
    <property type="match status" value="1"/>
</dbReference>
<dbReference type="Gene3D" id="1.10.506.10">
    <property type="entry name" value="GTPase Activation - p120gap, domain 1"/>
    <property type="match status" value="1"/>
</dbReference>
<evidence type="ECO:0000256" key="6">
    <source>
        <dbReference type="ARBA" id="ARBA00022729"/>
    </source>
</evidence>
<evidence type="ECO:0000313" key="22">
    <source>
        <dbReference type="Proteomes" id="UP001591681"/>
    </source>
</evidence>
<dbReference type="PANTHER" id="PTHR22625">
    <property type="entry name" value="PLEXIN"/>
    <property type="match status" value="1"/>
</dbReference>
<dbReference type="PROSITE" id="PS51004">
    <property type="entry name" value="SEMA"/>
    <property type="match status" value="1"/>
</dbReference>
<proteinExistence type="inferred from homology"/>
<evidence type="ECO:0000256" key="15">
    <source>
        <dbReference type="ARBA" id="ARBA00070678"/>
    </source>
</evidence>
<evidence type="ECO:0000256" key="3">
    <source>
        <dbReference type="ARBA" id="ARBA00022475"/>
    </source>
</evidence>
<accession>A0ABD1KY33</accession>
<dbReference type="Pfam" id="PF17960">
    <property type="entry name" value="TIG_plexin"/>
    <property type="match status" value="1"/>
</dbReference>
<dbReference type="FunFam" id="3.10.20.90:FF:000120">
    <property type="entry name" value="Plexin b1a"/>
    <property type="match status" value="1"/>
</dbReference>
<keyword evidence="12" id="KW-0675">Receptor</keyword>
<organism evidence="21 22">
    <name type="scientific">Coilia grayii</name>
    <name type="common">Gray's grenadier anchovy</name>
    <dbReference type="NCBI Taxonomy" id="363190"/>
    <lineage>
        <taxon>Eukaryota</taxon>
        <taxon>Metazoa</taxon>
        <taxon>Chordata</taxon>
        <taxon>Craniata</taxon>
        <taxon>Vertebrata</taxon>
        <taxon>Euteleostomi</taxon>
        <taxon>Actinopterygii</taxon>
        <taxon>Neopterygii</taxon>
        <taxon>Teleostei</taxon>
        <taxon>Clupei</taxon>
        <taxon>Clupeiformes</taxon>
        <taxon>Clupeoidei</taxon>
        <taxon>Engraulidae</taxon>
        <taxon>Coilinae</taxon>
        <taxon>Coilia</taxon>
    </lineage>
</organism>
<feature type="region of interest" description="Disordered" evidence="17">
    <location>
        <begin position="758"/>
        <end position="781"/>
    </location>
</feature>
<evidence type="ECO:0000256" key="12">
    <source>
        <dbReference type="ARBA" id="ARBA00023170"/>
    </source>
</evidence>
<dbReference type="SMART" id="SM00630">
    <property type="entry name" value="Sema"/>
    <property type="match status" value="1"/>
</dbReference>
<dbReference type="InterPro" id="IPR002165">
    <property type="entry name" value="Plexin_repeat"/>
</dbReference>
<dbReference type="InterPro" id="IPR013548">
    <property type="entry name" value="Plexin_cytoplasmic_RasGAP_dom"/>
</dbReference>
<dbReference type="InterPro" id="IPR041019">
    <property type="entry name" value="TIG1_plexin"/>
</dbReference>
<evidence type="ECO:0000256" key="14">
    <source>
        <dbReference type="ARBA" id="ARBA00057668"/>
    </source>
</evidence>
<dbReference type="InterPro" id="IPR015943">
    <property type="entry name" value="WD40/YVTN_repeat-like_dom_sf"/>
</dbReference>
<dbReference type="SUPFAM" id="SSF103575">
    <property type="entry name" value="Plexin repeat"/>
    <property type="match status" value="1"/>
</dbReference>
<dbReference type="InterPro" id="IPR001627">
    <property type="entry name" value="Semap_dom"/>
</dbReference>
<dbReference type="FunFam" id="2.60.40.10:FF:000705">
    <property type="entry name" value="Plexin B1"/>
    <property type="match status" value="1"/>
</dbReference>
<dbReference type="InterPro" id="IPR013783">
    <property type="entry name" value="Ig-like_fold"/>
</dbReference>
<evidence type="ECO:0000256" key="1">
    <source>
        <dbReference type="ARBA" id="ARBA00004251"/>
    </source>
</evidence>
<dbReference type="Gene3D" id="2.130.10.10">
    <property type="entry name" value="YVTN repeat-like/Quinoprotein amine dehydrogenase"/>
    <property type="match status" value="1"/>
</dbReference>
<dbReference type="SUPFAM" id="SSF101912">
    <property type="entry name" value="Sema domain"/>
    <property type="match status" value="1"/>
</dbReference>
<feature type="compositionally biased region" description="Polar residues" evidence="17">
    <location>
        <begin position="951"/>
        <end position="960"/>
    </location>
</feature>
<comment type="caution">
    <text evidence="16">Lacks conserved residue(s) required for the propagation of feature annotation.</text>
</comment>
<keyword evidence="8 18" id="KW-1133">Transmembrane helix</keyword>
<dbReference type="FunFam" id="2.130.10.10:FF:000126">
    <property type="entry name" value="Plexin B1"/>
    <property type="match status" value="1"/>
</dbReference>
<dbReference type="SUPFAM" id="SSF48350">
    <property type="entry name" value="GTPase activation domain, GAP"/>
    <property type="match status" value="1"/>
</dbReference>
<evidence type="ECO:0000256" key="5">
    <source>
        <dbReference type="ARBA" id="ARBA00022692"/>
    </source>
</evidence>
<dbReference type="CDD" id="cd01180">
    <property type="entry name" value="IPT_plexin_repeat1"/>
    <property type="match status" value="1"/>
</dbReference>
<evidence type="ECO:0000256" key="8">
    <source>
        <dbReference type="ARBA" id="ARBA00022989"/>
    </source>
</evidence>
<feature type="domain" description="Sema" evidence="20">
    <location>
        <begin position="10"/>
        <end position="473"/>
    </location>
</feature>
<dbReference type="SMART" id="SM00423">
    <property type="entry name" value="PSI"/>
    <property type="match status" value="2"/>
</dbReference>
<feature type="transmembrane region" description="Helical" evidence="18">
    <location>
        <begin position="1581"/>
        <end position="1601"/>
    </location>
</feature>
<dbReference type="GO" id="GO:0002116">
    <property type="term" value="C:semaphorin receptor complex"/>
    <property type="evidence" value="ECO:0007669"/>
    <property type="project" value="UniProtKB-ARBA"/>
</dbReference>
<dbReference type="InterPro" id="IPR036352">
    <property type="entry name" value="Semap_dom_sf"/>
</dbReference>
<dbReference type="InterPro" id="IPR046800">
    <property type="entry name" value="Plexin_RBD"/>
</dbReference>
<sequence length="2224" mass="245583">MALVCVLLHLILLGADSVQSEHRYPRFSSDSTVFEHLALHPDPSVGTVYVGARDRLFQLDGLDGLRLEQEERTGPVRDSKDCLPPVTEAHCPHASYASNHNKLLLVDPYTRQLITCGSVHQGTCQKRSLASVSEVLFSAERPVDTQHVAANDPAVSTVGLVVRPRPGAPPVLYVGRGYTSSQPPISTRHLTTEPIFSYEETAKLTVAGRQSEYDHHFVTSFSRRDHVYFLFYRRDLKAASREYRTFAARVCLDDAAYYSYVEVPLVCHSVTTGRNYNLLQAAHLGNTSSGTELLVGVFSPWVSSAVGPADESALCFYQLDQLDRQMDETRDLCYTQMGFGEGLTEVAYIEYDVKSSCASLPQNTLKAYPCGSDHTPSPMASRTAVESRALWDSPSARLTAVAVSMRDQHTIAFLGDSKGHLHKVFIDYATGKAERYASISVQPDSPINSDLILDQEHKHLLIMTSNAVEKRPVSECDRHSDCESCLVSRDPYCGWCVLEGRCGVRSSCQRGSLQGQWLWSFSPQQQHCLRVASLSPLNASHGEETSIVLEVPSLPSLSEGEAYSCVFQDTETPATVQGTTVSCLTPHARRAPLISQGNDSVTVPLSLRFLNITVASQMFTFYDCGRVQQLSLTKPSSSVVLWNEEEEEENEEEEEKNEEEEDGGRKEKEIPGQLSSSLATAMWQSHGCVSSRWSCNWCIHQHVCTHKPTCSQGVIIYNEHFKLPTSVPTTANKAVDRLAPTTQSPAVPTTGIHLATGPSGALDPPSVTPLPTTPEPTLGPTMPTLSASTAASLPPMLNQATTVTNAPTATTTLAGGHTTAYSSAAADGTLPDKNGSAVEESVRTGSQNNSLADAENDEEAPEESLKESVLGFGTTPLTSVVVQPPLDEDDGMAPVAEILPSPVPEAALTTPKTGNSWLDAPEESDEEAGADISVSSATAPSGDGEGESSPPDFSQNSDVDYQSDSADFYLPGDEGSFVSAGAYACPCVESIQGSSLLPVNMERKITLTGRNLHLYKDEELDYECVLTIEGQAVVVDAFVEADEAQSSLFFITCQLHKYSYSAAVEEYSAMISVRRRNTFQMDSVQDLQVTLYNCSVGRSDCSRCHTADAKYGCVWCGGTLSSCLYRDSCADEVQQTCPAPVIHLIEPLSGPVEGGTTVTISGSNLGQRAEDIQHSVTLAGVPCTVIPSSYEVSSRIVCETRPSKTEQSGQASVKVRNGGVGESAQRFHFQDPELTDVFPLRGPLAGGTLLTVAGRRLRTGHLREIAVHVGGVPCAISSEVQDDHIECVTGSSNRTGEHAVVVRFNRAERHLQAVPFHYSPNPNITQAGPSRSFLSGGRMIRVSGHNLDVVQEPRIRVTLLPLEPHPQRKRRRKRRKTESTEEDLESRPLKRHRRIVPEPGCPEGVLCTVKQLEERCTVNSSTLILCRTPAVGAEALHAQVKVDFLLDNLHFTFGAVGGGDDFSYERNPVLRPLNQHDPSKPYRHKPGSIISVEGENLDLAIFKEEVVAVIGEGVCAVKTLTRNHLYCEPPSQQPSAVASKRREGTDVLPEFTVRMGNLDFSLGRVQYDTQSLPPFPLEAQVGVGVGASIVALIVLVIVLIYRRKSKQALRDYKKVQIQLENLETSVRDRCKKEFTDLMTEMMDPTSDLVGSGIPILDYRTYAERIFFPGHKESPLRRDLDVQECRRATVEQGLVQLSNLLNSKLFLTKFIHTLEGQRTFSPRDRAYVASLLTVALHSKLEYFTDILKTLLNDLVEQYTAKNPKLMLRRTESVVEKLLTNWMSICLYSFLRDSAGEPLYMLFRAIKHQVDKGPVDAVTGKAKYTLNDNRLLREDVEYRTLTLNVLVTGAGANETQTVPTKVLDCDTITQVKEKALEQTWKGTSYSLRPSTDSVHLEWRAGMAGHLILSDEDLTSVVQGTWKRLNTLQHYKVPDGATVTLVPCHSKHIHHDSHDYMPGEKTPMLEDGDEGGIKLWHLVKASEEPELPKHRRGSLRERERERAKAIPEIYLTRLLSMKGTLQKFVDDLFQVILSTSRPVPLAVKYFFDLLDEQALQHNITDPETVHIWKTNSLPLRFWINILKNPHFIFDVHTSDNVDAVLSVIAQTFMDSCTIADHKLGRDSPINKLLYARDIPRYKQMVERYYADIRQTISASDQEMNSALAELSRNYSGEVNCLVALHELYKYINKYYDQIISALEEDPTAQKMQLGYRLQQIAAAVENKVTDL</sequence>
<dbReference type="SUPFAM" id="SSF81296">
    <property type="entry name" value="E set domains"/>
    <property type="match status" value="3"/>
</dbReference>
<dbReference type="GO" id="GO:0007411">
    <property type="term" value="P:axon guidance"/>
    <property type="evidence" value="ECO:0007669"/>
    <property type="project" value="UniProtKB-ARBA"/>
</dbReference>